<sequence>MVPVSDPQLPFGVAWLSLRLHREVGPGPEDHLTIADELSGTRIEVDGWDEALGEAWRRLASEPAIDDWLEAYLRERGEEGLEVTFSDTPRVVARHAFGRWNVHYPADLLLGSVDAVAAMRAALVTVLDRHVERQALDVPLLGELLAD</sequence>
<dbReference type="Proteomes" id="UP001589698">
    <property type="component" value="Unassembled WGS sequence"/>
</dbReference>
<keyword evidence="2" id="KW-1185">Reference proteome</keyword>
<organism evidence="1 2">
    <name type="scientific">Nocardioides zeicaulis</name>
    <dbReference type="NCBI Taxonomy" id="1776857"/>
    <lineage>
        <taxon>Bacteria</taxon>
        <taxon>Bacillati</taxon>
        <taxon>Actinomycetota</taxon>
        <taxon>Actinomycetes</taxon>
        <taxon>Propionibacteriales</taxon>
        <taxon>Nocardioidaceae</taxon>
        <taxon>Nocardioides</taxon>
    </lineage>
</organism>
<dbReference type="RefSeq" id="WP_378517957.1">
    <property type="nucleotide sequence ID" value="NZ_CBCSDI010000038.1"/>
</dbReference>
<proteinExistence type="predicted"/>
<name>A0ABV6DZZ6_9ACTN</name>
<accession>A0ABV6DZZ6</accession>
<protein>
    <submittedName>
        <fullName evidence="1">Uncharacterized protein</fullName>
    </submittedName>
</protein>
<evidence type="ECO:0000313" key="1">
    <source>
        <dbReference type="EMBL" id="MFC0222301.1"/>
    </source>
</evidence>
<dbReference type="EMBL" id="JBHLXH010000001">
    <property type="protein sequence ID" value="MFC0222301.1"/>
    <property type="molecule type" value="Genomic_DNA"/>
</dbReference>
<gene>
    <name evidence="1" type="ORF">ACFFJG_07395</name>
</gene>
<evidence type="ECO:0000313" key="2">
    <source>
        <dbReference type="Proteomes" id="UP001589698"/>
    </source>
</evidence>
<comment type="caution">
    <text evidence="1">The sequence shown here is derived from an EMBL/GenBank/DDBJ whole genome shotgun (WGS) entry which is preliminary data.</text>
</comment>
<reference evidence="1 2" key="1">
    <citation type="submission" date="2024-09" db="EMBL/GenBank/DDBJ databases">
        <authorList>
            <person name="Sun Q."/>
            <person name="Mori K."/>
        </authorList>
    </citation>
    <scope>NUCLEOTIDE SEQUENCE [LARGE SCALE GENOMIC DNA]</scope>
    <source>
        <strain evidence="1 2">CCM 8654</strain>
    </source>
</reference>